<feature type="domain" description="DUF11" evidence="4">
    <location>
        <begin position="433"/>
        <end position="537"/>
    </location>
</feature>
<dbReference type="GO" id="GO:0006508">
    <property type="term" value="P:proteolysis"/>
    <property type="evidence" value="ECO:0007669"/>
    <property type="project" value="InterPro"/>
</dbReference>
<dbReference type="InterPro" id="IPR018114">
    <property type="entry name" value="TRYPSIN_HIS"/>
</dbReference>
<evidence type="ECO:0000313" key="6">
    <source>
        <dbReference type="Proteomes" id="UP000238312"/>
    </source>
</evidence>
<dbReference type="AlphaFoldDB" id="A0A2T0MV44"/>
<dbReference type="SUPFAM" id="SSF50494">
    <property type="entry name" value="Trypsin-like serine proteases"/>
    <property type="match status" value="1"/>
</dbReference>
<proteinExistence type="predicted"/>
<dbReference type="Pfam" id="PF13365">
    <property type="entry name" value="Trypsin_2"/>
    <property type="match status" value="1"/>
</dbReference>
<dbReference type="InterPro" id="IPR001434">
    <property type="entry name" value="OmcB-like_DUF11"/>
</dbReference>
<dbReference type="RefSeq" id="WP_106244643.1">
    <property type="nucleotide sequence ID" value="NZ_PVNG01000012.1"/>
</dbReference>
<gene>
    <name evidence="5" type="ORF">B0I32_112186</name>
</gene>
<dbReference type="GO" id="GO:0004252">
    <property type="term" value="F:serine-type endopeptidase activity"/>
    <property type="evidence" value="ECO:0007669"/>
    <property type="project" value="InterPro"/>
</dbReference>
<dbReference type="EMBL" id="PVNG01000012">
    <property type="protein sequence ID" value="PRX62690.1"/>
    <property type="molecule type" value="Genomic_DNA"/>
</dbReference>
<reference evidence="5 6" key="1">
    <citation type="submission" date="2018-03" db="EMBL/GenBank/DDBJ databases">
        <title>Genomic Encyclopedia of Type Strains, Phase III (KMG-III): the genomes of soil and plant-associated and newly described type strains.</title>
        <authorList>
            <person name="Whitman W."/>
        </authorList>
    </citation>
    <scope>NUCLEOTIDE SEQUENCE [LARGE SCALE GENOMIC DNA]</scope>
    <source>
        <strain evidence="5 6">CGMCC 4.7104</strain>
    </source>
</reference>
<feature type="signal peptide" evidence="3">
    <location>
        <begin position="1"/>
        <end position="23"/>
    </location>
</feature>
<dbReference type="Pfam" id="PF01345">
    <property type="entry name" value="DUF11"/>
    <property type="match status" value="1"/>
</dbReference>
<dbReference type="InterPro" id="IPR050966">
    <property type="entry name" value="Glutamyl_endopeptidase"/>
</dbReference>
<dbReference type="PANTHER" id="PTHR15462:SF8">
    <property type="entry name" value="SERINE PROTEASE"/>
    <property type="match status" value="1"/>
</dbReference>
<evidence type="ECO:0000256" key="2">
    <source>
        <dbReference type="SAM" id="MobiDB-lite"/>
    </source>
</evidence>
<comment type="caution">
    <text evidence="5">The sequence shown here is derived from an EMBL/GenBank/DDBJ whole genome shotgun (WGS) entry which is preliminary data.</text>
</comment>
<keyword evidence="6" id="KW-1185">Reference proteome</keyword>
<sequence>MRRTLVTTLITLTGAAPALPATADQPPAMPAALSADQPAEQMVEQMAEQVAAPIRPARPVWGAEASPLMRPGRAVRYWTPGKQAKATASDLPESLRSARRESAGPRNTVHGSPVAGKAVPGNAVPGKAAPGDATPKSAAARHSVPSAKRITPGGDDNGYARVPRPYTGAPYSRISGRLFFVNAAGSGDSCSASVIRSASKLLIVTAAHCVYGVPEGSSTGRWHTSFAFVPAYDGRGAGVREREPYGRWGGRRAWKPDGYTGAGGGDWNSVYDIALIEVGKRDRTLQDAVGAFTPMLNQGGKHTITTTGYPGLLGRKPYDGRDQLWCLGRTRQAAGVSHAESMLSARSAAGQATRAGRLETYNCHLFKGHSGGPWIIKGTGDLVGVLSAGKEDGEADGNSVANALNVEGYGAIVKQADPDGVYDALSVKLSGPARPVARGGSATVTATVTMRGLAAAAQVPVQLTFPAGLRPTSAGGAACKSTGRNVACTIAAVHPGKPVRITARLDVADDAARRLPITARVTSTRLDPTQRDNTGTLRLHTRA</sequence>
<keyword evidence="1 3" id="KW-0732">Signal</keyword>
<dbReference type="Gene3D" id="2.40.10.10">
    <property type="entry name" value="Trypsin-like serine proteases"/>
    <property type="match status" value="2"/>
</dbReference>
<dbReference type="PANTHER" id="PTHR15462">
    <property type="entry name" value="SERINE PROTEASE"/>
    <property type="match status" value="1"/>
</dbReference>
<accession>A0A2T0MV44</accession>
<dbReference type="InterPro" id="IPR043504">
    <property type="entry name" value="Peptidase_S1_PA_chymotrypsin"/>
</dbReference>
<organism evidence="5 6">
    <name type="scientific">Nonomuraea fuscirosea</name>
    <dbReference type="NCBI Taxonomy" id="1291556"/>
    <lineage>
        <taxon>Bacteria</taxon>
        <taxon>Bacillati</taxon>
        <taxon>Actinomycetota</taxon>
        <taxon>Actinomycetes</taxon>
        <taxon>Streptosporangiales</taxon>
        <taxon>Streptosporangiaceae</taxon>
        <taxon>Nonomuraea</taxon>
    </lineage>
</organism>
<evidence type="ECO:0000256" key="1">
    <source>
        <dbReference type="ARBA" id="ARBA00022729"/>
    </source>
</evidence>
<dbReference type="PROSITE" id="PS00134">
    <property type="entry name" value="TRYPSIN_HIS"/>
    <property type="match status" value="1"/>
</dbReference>
<protein>
    <submittedName>
        <fullName evidence="5">V8-like Glu-specific endopeptidase</fullName>
    </submittedName>
</protein>
<name>A0A2T0MV44_9ACTN</name>
<evidence type="ECO:0000259" key="4">
    <source>
        <dbReference type="Pfam" id="PF01345"/>
    </source>
</evidence>
<dbReference type="Proteomes" id="UP000238312">
    <property type="component" value="Unassembled WGS sequence"/>
</dbReference>
<feature type="chain" id="PRO_5015715582" evidence="3">
    <location>
        <begin position="24"/>
        <end position="543"/>
    </location>
</feature>
<dbReference type="InterPro" id="IPR009003">
    <property type="entry name" value="Peptidase_S1_PA"/>
</dbReference>
<dbReference type="OrthoDB" id="5121599at2"/>
<feature type="region of interest" description="Disordered" evidence="2">
    <location>
        <begin position="79"/>
        <end position="161"/>
    </location>
</feature>
<evidence type="ECO:0000256" key="3">
    <source>
        <dbReference type="SAM" id="SignalP"/>
    </source>
</evidence>
<evidence type="ECO:0000313" key="5">
    <source>
        <dbReference type="EMBL" id="PRX62690.1"/>
    </source>
</evidence>